<dbReference type="InterPro" id="IPR045266">
    <property type="entry name" value="DOH_DOMON"/>
</dbReference>
<feature type="chain" id="PRO_5042085710" description="DOMON domain-containing protein" evidence="3">
    <location>
        <begin position="16"/>
        <end position="747"/>
    </location>
</feature>
<gene>
    <name evidence="5" type="ORF">CYMTET_55940</name>
</gene>
<keyword evidence="6" id="KW-1185">Reference proteome</keyword>
<keyword evidence="2" id="KW-1133">Transmembrane helix</keyword>
<dbReference type="InterPro" id="IPR005018">
    <property type="entry name" value="DOMON_domain"/>
</dbReference>
<keyword evidence="2" id="KW-0472">Membrane</keyword>
<evidence type="ECO:0000313" key="6">
    <source>
        <dbReference type="Proteomes" id="UP001190700"/>
    </source>
</evidence>
<dbReference type="EMBL" id="LGRX02035634">
    <property type="protein sequence ID" value="KAK3233785.1"/>
    <property type="molecule type" value="Genomic_DNA"/>
</dbReference>
<proteinExistence type="predicted"/>
<accession>A0AAE0EP90</accession>
<comment type="caution">
    <text evidence="5">The sequence shown here is derived from an EMBL/GenBank/DDBJ whole genome shotgun (WGS) entry which is preliminary data.</text>
</comment>
<feature type="region of interest" description="Disordered" evidence="1">
    <location>
        <begin position="722"/>
        <end position="747"/>
    </location>
</feature>
<sequence>MLLLILLDLLTTVAGQGCPYLLSGGTPLRFEQAVAKHPSLRQLLQGPRPSNKPARRTLSSALPAGSCTYTSLWTQAVSCDEYYGEYDSASANTSCAQTGKLSPSFTAGVQCDMREDEEWMGICVNQGGTAYEVRTILTGTASACSASKMGCESFGGGKFYGTSICPDSPSVTQLESNSSGVSNSSTASTCEKMVGLGGSAHMDRSSGWEAGCPYNGSAEYARFAWPLEWDASYEEHHPTEGYVVGGHIWYDKRANVKRQDQWLLHGDPDNTAFYGGLSNVTTVSKNGKWYRIDHATGNCSFMTLPVGGLRPDWHLDDCCGAAQRSQFMGREYYDHRGEFIRAVRFRKSELDPHFVQITMSDPEDPSARSLPLKMDIPAGAAVGGDFVKVFFNHTYLEDNREVPLGESSASQFDITGRYTCQPFTYSDKEAAKFDMNTSTYLEYTEEERARGVQVAMQDASGSSSAPAQVKMVSTDPPVTVEWEAVSSSAVRFTVLVTSTSIPPGYVALAFVEDGGRGMSPADSVIGCLGANSPGTMSTFRITSMSRSGVQPDAAQSIEEAAISLQGGMVKMSFVRQLDNGGKVILAEGRNSMNWAIGDSCDNASVGYHHQHKGNFQAYLDMGMTNGSSAADVAGNTSVMREFAAESGCQRALQGAAEEIDALRSLTSDAETATEDEETKTDRILLLTEVSLGIIGAIFVIVVMNTALAIHFGRTPHQAAKADSATGVLAEQPPQIVATRNPMADDHA</sequence>
<feature type="domain" description="DOMON" evidence="4">
    <location>
        <begin position="476"/>
        <end position="597"/>
    </location>
</feature>
<keyword evidence="3" id="KW-0732">Signal</keyword>
<feature type="signal peptide" evidence="3">
    <location>
        <begin position="1"/>
        <end position="15"/>
    </location>
</feature>
<evidence type="ECO:0000256" key="3">
    <source>
        <dbReference type="SAM" id="SignalP"/>
    </source>
</evidence>
<reference evidence="5 6" key="1">
    <citation type="journal article" date="2015" name="Genome Biol. Evol.">
        <title>Comparative Genomics of a Bacterivorous Green Alga Reveals Evolutionary Causalities and Consequences of Phago-Mixotrophic Mode of Nutrition.</title>
        <authorList>
            <person name="Burns J.A."/>
            <person name="Paasch A."/>
            <person name="Narechania A."/>
            <person name="Kim E."/>
        </authorList>
    </citation>
    <scope>NUCLEOTIDE SEQUENCE [LARGE SCALE GENOMIC DNA]</scope>
    <source>
        <strain evidence="5 6">PLY_AMNH</strain>
    </source>
</reference>
<name>A0AAE0EP90_9CHLO</name>
<evidence type="ECO:0000259" key="4">
    <source>
        <dbReference type="PROSITE" id="PS50836"/>
    </source>
</evidence>
<feature type="transmembrane region" description="Helical" evidence="2">
    <location>
        <begin position="689"/>
        <end position="711"/>
    </location>
</feature>
<dbReference type="AlphaFoldDB" id="A0AAE0EP90"/>
<dbReference type="Proteomes" id="UP001190700">
    <property type="component" value="Unassembled WGS sequence"/>
</dbReference>
<dbReference type="CDD" id="cd09631">
    <property type="entry name" value="DOMON_DOH"/>
    <property type="match status" value="1"/>
</dbReference>
<dbReference type="PROSITE" id="PS50836">
    <property type="entry name" value="DOMON"/>
    <property type="match status" value="1"/>
</dbReference>
<keyword evidence="2" id="KW-0812">Transmembrane</keyword>
<evidence type="ECO:0000313" key="5">
    <source>
        <dbReference type="EMBL" id="KAK3233785.1"/>
    </source>
</evidence>
<organism evidence="5 6">
    <name type="scientific">Cymbomonas tetramitiformis</name>
    <dbReference type="NCBI Taxonomy" id="36881"/>
    <lineage>
        <taxon>Eukaryota</taxon>
        <taxon>Viridiplantae</taxon>
        <taxon>Chlorophyta</taxon>
        <taxon>Pyramimonadophyceae</taxon>
        <taxon>Pyramimonadales</taxon>
        <taxon>Pyramimonadaceae</taxon>
        <taxon>Cymbomonas</taxon>
    </lineage>
</organism>
<protein>
    <recommendedName>
        <fullName evidence="4">DOMON domain-containing protein</fullName>
    </recommendedName>
</protein>
<evidence type="ECO:0000256" key="1">
    <source>
        <dbReference type="SAM" id="MobiDB-lite"/>
    </source>
</evidence>
<evidence type="ECO:0000256" key="2">
    <source>
        <dbReference type="SAM" id="Phobius"/>
    </source>
</evidence>